<dbReference type="PANTHER" id="PTHR43099">
    <property type="entry name" value="UPF0053 PROTEIN YRKA"/>
    <property type="match status" value="1"/>
</dbReference>
<keyword evidence="15" id="KW-1185">Reference proteome</keyword>
<dbReference type="FunFam" id="3.10.580.10:FF:000002">
    <property type="entry name" value="Magnesium/cobalt efflux protein CorC"/>
    <property type="match status" value="1"/>
</dbReference>
<dbReference type="SUPFAM" id="SSF54631">
    <property type="entry name" value="CBS-domain pair"/>
    <property type="match status" value="1"/>
</dbReference>
<evidence type="ECO:0000313" key="15">
    <source>
        <dbReference type="Proteomes" id="UP000076268"/>
    </source>
</evidence>
<evidence type="ECO:0000256" key="11">
    <source>
        <dbReference type="SAM" id="Phobius"/>
    </source>
</evidence>
<comment type="caution">
    <text evidence="14">The sequence shown here is derived from an EMBL/GenBank/DDBJ whole genome shotgun (WGS) entry which is preliminary data.</text>
</comment>
<dbReference type="SMART" id="SM00116">
    <property type="entry name" value="CBS"/>
    <property type="match status" value="2"/>
</dbReference>
<dbReference type="InterPro" id="IPR002550">
    <property type="entry name" value="CNNM"/>
</dbReference>
<evidence type="ECO:0000256" key="1">
    <source>
        <dbReference type="ARBA" id="ARBA00004651"/>
    </source>
</evidence>
<dbReference type="RefSeq" id="WP_066238616.1">
    <property type="nucleotide sequence ID" value="NZ_LSGP01000013.1"/>
</dbReference>
<dbReference type="InterPro" id="IPR046342">
    <property type="entry name" value="CBS_dom_sf"/>
</dbReference>
<dbReference type="GO" id="GO:0050660">
    <property type="term" value="F:flavin adenine dinucleotide binding"/>
    <property type="evidence" value="ECO:0007669"/>
    <property type="project" value="InterPro"/>
</dbReference>
<dbReference type="InterPro" id="IPR005170">
    <property type="entry name" value="Transptr-assoc_dom"/>
</dbReference>
<comment type="subcellular location">
    <subcellularLocation>
        <location evidence="1">Cell membrane</location>
        <topology evidence="1">Multi-pass membrane protein</topology>
    </subcellularLocation>
</comment>
<evidence type="ECO:0000256" key="3">
    <source>
        <dbReference type="ARBA" id="ARBA00022475"/>
    </source>
</evidence>
<feature type="transmembrane region" description="Helical" evidence="11">
    <location>
        <begin position="132"/>
        <end position="151"/>
    </location>
</feature>
<dbReference type="STRING" id="1794912.AXX12_02515"/>
<evidence type="ECO:0000256" key="4">
    <source>
        <dbReference type="ARBA" id="ARBA00022692"/>
    </source>
</evidence>
<evidence type="ECO:0000256" key="6">
    <source>
        <dbReference type="ARBA" id="ARBA00022989"/>
    </source>
</evidence>
<dbReference type="SMART" id="SM01091">
    <property type="entry name" value="CorC_HlyC"/>
    <property type="match status" value="1"/>
</dbReference>
<feature type="transmembrane region" description="Helical" evidence="11">
    <location>
        <begin position="44"/>
        <end position="74"/>
    </location>
</feature>
<evidence type="ECO:0000259" key="12">
    <source>
        <dbReference type="PROSITE" id="PS51371"/>
    </source>
</evidence>
<name>A0A154BT33_ANASB</name>
<dbReference type="PANTHER" id="PTHR43099:SF2">
    <property type="entry name" value="UPF0053 PROTEIN YRKA"/>
    <property type="match status" value="1"/>
</dbReference>
<feature type="transmembrane region" description="Helical" evidence="11">
    <location>
        <begin position="94"/>
        <end position="120"/>
    </location>
</feature>
<dbReference type="Pfam" id="PF01595">
    <property type="entry name" value="CNNM"/>
    <property type="match status" value="1"/>
</dbReference>
<comment type="similarity">
    <text evidence="2">Belongs to the UPF0053 family.</text>
</comment>
<sequence>MKIFIALLLVLVNGFFVLAEFAFVKVRKTRLEELSQQGDRRAMLALKVASSIDSYLSAVQLGITLASLALGWIGEPAIVSLIEPLMHYYFPGNVLLLHTVSVVIGFTIVTLLHVVLGELIPKSVAIQRAESMALLVVWPLYLFHKIGYPIITIFDHTAWAILKLMGVKQAKDSEIAHSEEELRMIVSASQRGGILNQMESELIDNVFDFADRLAREVMVPRQDMICLFLEDPLEENLTVVRQSGHTRYPLCHKDKDHVLGMVHIRDLMDAGIFQQQEIDLRTIMREILVVPEGMSVAKLLQLMRRKKTHLAVVADEYGGTAGLVALEDIIEEIVGDIQDEHDHEDTEMERLPNGVYEFDGRMLLEDVAEVLDIPLEDHEEDTIGGYIFALLGRRPEVGDQIIIGEYQFTVLKAAGFRVIRVQAKAVDESQTSQVPET</sequence>
<dbReference type="PROSITE" id="PS51846">
    <property type="entry name" value="CNNM"/>
    <property type="match status" value="1"/>
</dbReference>
<reference evidence="14 15" key="1">
    <citation type="submission" date="2016-02" db="EMBL/GenBank/DDBJ databases">
        <title>Anaerosporomusa subterraneum gen. nov., sp. nov., a spore-forming obligate anaerobe isolated from saprolite.</title>
        <authorList>
            <person name="Choi J.K."/>
            <person name="Shah M."/>
            <person name="Yee N."/>
        </authorList>
    </citation>
    <scope>NUCLEOTIDE SEQUENCE [LARGE SCALE GENOMIC DNA]</scope>
    <source>
        <strain evidence="14 15">RU4</strain>
    </source>
</reference>
<dbReference type="Proteomes" id="UP000076268">
    <property type="component" value="Unassembled WGS sequence"/>
</dbReference>
<keyword evidence="8 10" id="KW-0472">Membrane</keyword>
<dbReference type="Pfam" id="PF03471">
    <property type="entry name" value="CorC_HlyC"/>
    <property type="match status" value="1"/>
</dbReference>
<feature type="domain" description="CBS" evidence="12">
    <location>
        <begin position="283"/>
        <end position="340"/>
    </location>
</feature>
<dbReference type="PROSITE" id="PS51371">
    <property type="entry name" value="CBS"/>
    <property type="match status" value="2"/>
</dbReference>
<dbReference type="SUPFAM" id="SSF56176">
    <property type="entry name" value="FAD-binding/transporter-associated domain-like"/>
    <property type="match status" value="1"/>
</dbReference>
<accession>A0A154BT33</accession>
<dbReference type="CDD" id="cd04590">
    <property type="entry name" value="CBS_pair_CorC_HlyC_assoc"/>
    <property type="match status" value="1"/>
</dbReference>
<evidence type="ECO:0000256" key="8">
    <source>
        <dbReference type="ARBA" id="ARBA00023136"/>
    </source>
</evidence>
<evidence type="ECO:0000256" key="2">
    <source>
        <dbReference type="ARBA" id="ARBA00006337"/>
    </source>
</evidence>
<evidence type="ECO:0008006" key="16">
    <source>
        <dbReference type="Google" id="ProtNLM"/>
    </source>
</evidence>
<dbReference type="InterPro" id="IPR051676">
    <property type="entry name" value="UPF0053_domain"/>
</dbReference>
<dbReference type="InterPro" id="IPR044751">
    <property type="entry name" value="Ion_transp-like_CBS"/>
</dbReference>
<dbReference type="InterPro" id="IPR000644">
    <property type="entry name" value="CBS_dom"/>
</dbReference>
<evidence type="ECO:0000256" key="7">
    <source>
        <dbReference type="ARBA" id="ARBA00023122"/>
    </source>
</evidence>
<dbReference type="InterPro" id="IPR016169">
    <property type="entry name" value="FAD-bd_PCMH_sub2"/>
</dbReference>
<organism evidence="14 15">
    <name type="scientific">Anaerosporomusa subterranea</name>
    <dbReference type="NCBI Taxonomy" id="1794912"/>
    <lineage>
        <taxon>Bacteria</taxon>
        <taxon>Bacillati</taxon>
        <taxon>Bacillota</taxon>
        <taxon>Negativicutes</taxon>
        <taxon>Acetonemataceae</taxon>
        <taxon>Anaerosporomusa</taxon>
    </lineage>
</organism>
<dbReference type="InterPro" id="IPR036318">
    <property type="entry name" value="FAD-bd_PCMH-like_sf"/>
</dbReference>
<dbReference type="Gene3D" id="3.10.580.10">
    <property type="entry name" value="CBS-domain"/>
    <property type="match status" value="1"/>
</dbReference>
<evidence type="ECO:0000259" key="13">
    <source>
        <dbReference type="PROSITE" id="PS51846"/>
    </source>
</evidence>
<feature type="domain" description="CNNM transmembrane" evidence="13">
    <location>
        <begin position="1"/>
        <end position="199"/>
    </location>
</feature>
<evidence type="ECO:0000256" key="5">
    <source>
        <dbReference type="ARBA" id="ARBA00022737"/>
    </source>
</evidence>
<dbReference type="EMBL" id="LSGP01000013">
    <property type="protein sequence ID" value="KYZ77035.1"/>
    <property type="molecule type" value="Genomic_DNA"/>
</dbReference>
<keyword evidence="3" id="KW-1003">Cell membrane</keyword>
<dbReference type="OrthoDB" id="9798188at2"/>
<protein>
    <recommendedName>
        <fullName evidence="16">HlyC/CorC family transporter</fullName>
    </recommendedName>
</protein>
<proteinExistence type="inferred from homology"/>
<evidence type="ECO:0000256" key="10">
    <source>
        <dbReference type="PROSITE-ProRule" id="PRU01193"/>
    </source>
</evidence>
<dbReference type="AlphaFoldDB" id="A0A154BT33"/>
<gene>
    <name evidence="14" type="ORF">AXX12_02515</name>
</gene>
<keyword evidence="7 9" id="KW-0129">CBS domain</keyword>
<keyword evidence="4 10" id="KW-0812">Transmembrane</keyword>
<feature type="domain" description="CBS" evidence="12">
    <location>
        <begin position="218"/>
        <end position="280"/>
    </location>
</feature>
<evidence type="ECO:0000256" key="9">
    <source>
        <dbReference type="PROSITE-ProRule" id="PRU00703"/>
    </source>
</evidence>
<evidence type="ECO:0000313" key="14">
    <source>
        <dbReference type="EMBL" id="KYZ77035.1"/>
    </source>
</evidence>
<keyword evidence="6 10" id="KW-1133">Transmembrane helix</keyword>
<keyword evidence="5" id="KW-0677">Repeat</keyword>
<dbReference type="Gene3D" id="3.30.465.10">
    <property type="match status" value="1"/>
</dbReference>
<dbReference type="GO" id="GO:0005886">
    <property type="term" value="C:plasma membrane"/>
    <property type="evidence" value="ECO:0007669"/>
    <property type="project" value="UniProtKB-SubCell"/>
</dbReference>
<feature type="transmembrane region" description="Helical" evidence="11">
    <location>
        <begin position="6"/>
        <end position="24"/>
    </location>
</feature>
<dbReference type="Pfam" id="PF00571">
    <property type="entry name" value="CBS"/>
    <property type="match status" value="2"/>
</dbReference>